<accession>A0A380FZH6</accession>
<evidence type="ECO:0000313" key="2">
    <source>
        <dbReference type="Proteomes" id="UP000254047"/>
    </source>
</evidence>
<proteinExistence type="predicted"/>
<protein>
    <submittedName>
        <fullName evidence="1">Phage protein</fullName>
    </submittedName>
</protein>
<gene>
    <name evidence="1" type="ORF">NCTC13830_01044</name>
</gene>
<name>A0A380FZH6_9STAP</name>
<reference evidence="1 2" key="1">
    <citation type="submission" date="2018-06" db="EMBL/GenBank/DDBJ databases">
        <authorList>
            <consortium name="Pathogen Informatics"/>
            <person name="Doyle S."/>
        </authorList>
    </citation>
    <scope>NUCLEOTIDE SEQUENCE [LARGE SCALE GENOMIC DNA]</scope>
    <source>
        <strain evidence="1 2">NCTC13830</strain>
    </source>
</reference>
<sequence>MMSNRLTKINYVFTKENGYIISFSKVRGIFKHGEFEPSYTLLEEDRTLEAILYFEQYEDDSKELSLIRKIYDLFDQIPIELADSEENEVRPLIESKCEKIVGELVG</sequence>
<evidence type="ECO:0000313" key="1">
    <source>
        <dbReference type="EMBL" id="SUM43530.1"/>
    </source>
</evidence>
<dbReference type="AlphaFoldDB" id="A0A380FZH6"/>
<dbReference type="EMBL" id="UHDO01000001">
    <property type="protein sequence ID" value="SUM43530.1"/>
    <property type="molecule type" value="Genomic_DNA"/>
</dbReference>
<organism evidence="1 2">
    <name type="scientific">Staphylococcus petrasii</name>
    <dbReference type="NCBI Taxonomy" id="1276936"/>
    <lineage>
        <taxon>Bacteria</taxon>
        <taxon>Bacillati</taxon>
        <taxon>Bacillota</taxon>
        <taxon>Bacilli</taxon>
        <taxon>Bacillales</taxon>
        <taxon>Staphylococcaceae</taxon>
        <taxon>Staphylococcus</taxon>
    </lineage>
</organism>
<dbReference type="Proteomes" id="UP000254047">
    <property type="component" value="Unassembled WGS sequence"/>
</dbReference>